<evidence type="ECO:0000313" key="4">
    <source>
        <dbReference type="Proteomes" id="UP000002051"/>
    </source>
</evidence>
<gene>
    <name evidence="2" type="ordered locus">MTR_7g090420</name>
</gene>
<dbReference type="EMBL" id="CM001223">
    <property type="protein sequence ID" value="AES81270.1"/>
    <property type="molecule type" value="Genomic_DNA"/>
</dbReference>
<dbReference type="HOGENOM" id="CLU_2743880_0_0_1"/>
<reference evidence="3" key="3">
    <citation type="submission" date="2015-04" db="UniProtKB">
        <authorList>
            <consortium name="EnsemblPlants"/>
        </authorList>
    </citation>
    <scope>IDENTIFICATION</scope>
    <source>
        <strain evidence="3">cv. Jemalong A17</strain>
    </source>
</reference>
<reference evidence="2 4" key="1">
    <citation type="journal article" date="2011" name="Nature">
        <title>The Medicago genome provides insight into the evolution of rhizobial symbioses.</title>
        <authorList>
            <person name="Young N.D."/>
            <person name="Debelle F."/>
            <person name="Oldroyd G.E."/>
            <person name="Geurts R."/>
            <person name="Cannon S.B."/>
            <person name="Udvardi M.K."/>
            <person name="Benedito V.A."/>
            <person name="Mayer K.F."/>
            <person name="Gouzy J."/>
            <person name="Schoof H."/>
            <person name="Van de Peer Y."/>
            <person name="Proost S."/>
            <person name="Cook D.R."/>
            <person name="Meyers B.C."/>
            <person name="Spannagl M."/>
            <person name="Cheung F."/>
            <person name="De Mita S."/>
            <person name="Krishnakumar V."/>
            <person name="Gundlach H."/>
            <person name="Zhou S."/>
            <person name="Mudge J."/>
            <person name="Bharti A.K."/>
            <person name="Murray J.D."/>
            <person name="Naoumkina M.A."/>
            <person name="Rosen B."/>
            <person name="Silverstein K.A."/>
            <person name="Tang H."/>
            <person name="Rombauts S."/>
            <person name="Zhao P.X."/>
            <person name="Zhou P."/>
            <person name="Barbe V."/>
            <person name="Bardou P."/>
            <person name="Bechner M."/>
            <person name="Bellec A."/>
            <person name="Berger A."/>
            <person name="Berges H."/>
            <person name="Bidwell S."/>
            <person name="Bisseling T."/>
            <person name="Choisne N."/>
            <person name="Couloux A."/>
            <person name="Denny R."/>
            <person name="Deshpande S."/>
            <person name="Dai X."/>
            <person name="Doyle J.J."/>
            <person name="Dudez A.M."/>
            <person name="Farmer A.D."/>
            <person name="Fouteau S."/>
            <person name="Franken C."/>
            <person name="Gibelin C."/>
            <person name="Gish J."/>
            <person name="Goldstein S."/>
            <person name="Gonzalez A.J."/>
            <person name="Green P.J."/>
            <person name="Hallab A."/>
            <person name="Hartog M."/>
            <person name="Hua A."/>
            <person name="Humphray S.J."/>
            <person name="Jeong D.H."/>
            <person name="Jing Y."/>
            <person name="Jocker A."/>
            <person name="Kenton S.M."/>
            <person name="Kim D.J."/>
            <person name="Klee K."/>
            <person name="Lai H."/>
            <person name="Lang C."/>
            <person name="Lin S."/>
            <person name="Macmil S.L."/>
            <person name="Magdelenat G."/>
            <person name="Matthews L."/>
            <person name="McCorrison J."/>
            <person name="Monaghan E.L."/>
            <person name="Mun J.H."/>
            <person name="Najar F.Z."/>
            <person name="Nicholson C."/>
            <person name="Noirot C."/>
            <person name="O'Bleness M."/>
            <person name="Paule C.R."/>
            <person name="Poulain J."/>
            <person name="Prion F."/>
            <person name="Qin B."/>
            <person name="Qu C."/>
            <person name="Retzel E.F."/>
            <person name="Riddle C."/>
            <person name="Sallet E."/>
            <person name="Samain S."/>
            <person name="Samson N."/>
            <person name="Sanders I."/>
            <person name="Saurat O."/>
            <person name="Scarpelli C."/>
            <person name="Schiex T."/>
            <person name="Segurens B."/>
            <person name="Severin A.J."/>
            <person name="Sherrier D.J."/>
            <person name="Shi R."/>
            <person name="Sims S."/>
            <person name="Singer S.R."/>
            <person name="Sinharoy S."/>
            <person name="Sterck L."/>
            <person name="Viollet A."/>
            <person name="Wang B.B."/>
            <person name="Wang K."/>
            <person name="Wang M."/>
            <person name="Wang X."/>
            <person name="Warfsmann J."/>
            <person name="Weissenbach J."/>
            <person name="White D.D."/>
            <person name="White J.D."/>
            <person name="Wiley G.B."/>
            <person name="Wincker P."/>
            <person name="Xing Y."/>
            <person name="Yang L."/>
            <person name="Yao Z."/>
            <person name="Ying F."/>
            <person name="Zhai J."/>
            <person name="Zhou L."/>
            <person name="Zuber A."/>
            <person name="Denarie J."/>
            <person name="Dixon R.A."/>
            <person name="May G.D."/>
            <person name="Schwartz D.C."/>
            <person name="Rogers J."/>
            <person name="Quetier F."/>
            <person name="Town C.D."/>
            <person name="Roe B.A."/>
        </authorList>
    </citation>
    <scope>NUCLEOTIDE SEQUENCE [LARGE SCALE GENOMIC DNA]</scope>
    <source>
        <strain evidence="2">A17</strain>
        <strain evidence="3 4">cv. Jemalong A17</strain>
    </source>
</reference>
<evidence type="ECO:0000313" key="2">
    <source>
        <dbReference type="EMBL" id="AES81270.1"/>
    </source>
</evidence>
<dbReference type="EnsemblPlants" id="AES81270">
    <property type="protein sequence ID" value="AES81270"/>
    <property type="gene ID" value="MTR_7g090420"/>
</dbReference>
<evidence type="ECO:0000256" key="1">
    <source>
        <dbReference type="SAM" id="MobiDB-lite"/>
    </source>
</evidence>
<feature type="region of interest" description="Disordered" evidence="1">
    <location>
        <begin position="1"/>
        <end position="28"/>
    </location>
</feature>
<dbReference type="AlphaFoldDB" id="G7KRQ1"/>
<name>G7KRQ1_MEDTR</name>
<sequence>MKTGTRRSNKGGGGRGGITKGRTKMDKAKRDKIKTEYLNMHPPLLVFSFEATIIIVEPHLHKTTLSINQEP</sequence>
<dbReference type="Proteomes" id="UP000002051">
    <property type="component" value="Unassembled WGS sequence"/>
</dbReference>
<feature type="compositionally biased region" description="Gly residues" evidence="1">
    <location>
        <begin position="10"/>
        <end position="19"/>
    </location>
</feature>
<protein>
    <submittedName>
        <fullName evidence="2 3">Uncharacterized protein</fullName>
    </submittedName>
</protein>
<accession>G7KRQ1</accession>
<reference evidence="2 4" key="2">
    <citation type="journal article" date="2014" name="BMC Genomics">
        <title>An improved genome release (version Mt4.0) for the model legume Medicago truncatula.</title>
        <authorList>
            <person name="Tang H."/>
            <person name="Krishnakumar V."/>
            <person name="Bidwell S."/>
            <person name="Rosen B."/>
            <person name="Chan A."/>
            <person name="Zhou S."/>
            <person name="Gentzbittel L."/>
            <person name="Childs K.L."/>
            <person name="Yandell M."/>
            <person name="Gundlach H."/>
            <person name="Mayer K.F."/>
            <person name="Schwartz D.C."/>
            <person name="Town C.D."/>
        </authorList>
    </citation>
    <scope>GENOME REANNOTATION</scope>
    <source>
        <strain evidence="3 4">cv. Jemalong A17</strain>
    </source>
</reference>
<evidence type="ECO:0000313" key="3">
    <source>
        <dbReference type="EnsemblPlants" id="AES81270"/>
    </source>
</evidence>
<proteinExistence type="predicted"/>
<keyword evidence="4" id="KW-1185">Reference proteome</keyword>
<organism evidence="2 4">
    <name type="scientific">Medicago truncatula</name>
    <name type="common">Barrel medic</name>
    <name type="synonym">Medicago tribuloides</name>
    <dbReference type="NCBI Taxonomy" id="3880"/>
    <lineage>
        <taxon>Eukaryota</taxon>
        <taxon>Viridiplantae</taxon>
        <taxon>Streptophyta</taxon>
        <taxon>Embryophyta</taxon>
        <taxon>Tracheophyta</taxon>
        <taxon>Spermatophyta</taxon>
        <taxon>Magnoliopsida</taxon>
        <taxon>eudicotyledons</taxon>
        <taxon>Gunneridae</taxon>
        <taxon>Pentapetalae</taxon>
        <taxon>rosids</taxon>
        <taxon>fabids</taxon>
        <taxon>Fabales</taxon>
        <taxon>Fabaceae</taxon>
        <taxon>Papilionoideae</taxon>
        <taxon>50 kb inversion clade</taxon>
        <taxon>NPAAA clade</taxon>
        <taxon>Hologalegina</taxon>
        <taxon>IRL clade</taxon>
        <taxon>Trifolieae</taxon>
        <taxon>Medicago</taxon>
    </lineage>
</organism>
<dbReference type="PaxDb" id="3880-AES81270"/>